<name>A0A504TXB1_9HYPH</name>
<feature type="domain" description="HTH luxR-type" evidence="4">
    <location>
        <begin position="204"/>
        <end position="261"/>
    </location>
</feature>
<dbReference type="InterPro" id="IPR036693">
    <property type="entry name" value="TF_LuxR_autoind-bd_dom_sf"/>
</dbReference>
<keyword evidence="2" id="KW-0238">DNA-binding</keyword>
<proteinExistence type="predicted"/>
<keyword evidence="1" id="KW-0805">Transcription regulation</keyword>
<dbReference type="Gene3D" id="3.30.450.80">
    <property type="entry name" value="Transcription factor LuxR-like, autoinducer-binding domain"/>
    <property type="match status" value="1"/>
</dbReference>
<dbReference type="Gene3D" id="1.10.10.10">
    <property type="entry name" value="Winged helix-like DNA-binding domain superfamily/Winged helix DNA-binding domain"/>
    <property type="match status" value="1"/>
</dbReference>
<sequence>MRRLVSELSRPQPRASLHDCNCAAVIPSVEGGCELNQWFERLTEQVALAHDEAAVRATLEKLSQEAGFGAFAYLSLQAETHTAISNYDMEWQQRYLERAYASIDPVVRNARDKLEAYAWSNEASMRMSKEHRTFYGEAGEFGIRSGITIPIKAGFGRMAMLTLASADADFAQGQQLNPVLAASAVAQLHARLEDLGAKPTFRTPIRLKSDELTCLRWSAEGKSMRAIAIIENTTYANVAFFIRNAKAALGVTTLPQATAMATKFGLI</sequence>
<accession>A0A504TXB1</accession>
<comment type="caution">
    <text evidence="5">The sequence shown here is derived from an EMBL/GenBank/DDBJ whole genome shotgun (WGS) entry which is preliminary data.</text>
</comment>
<dbReference type="EMBL" id="VFYP01000004">
    <property type="protein sequence ID" value="TPP06027.1"/>
    <property type="molecule type" value="Genomic_DNA"/>
</dbReference>
<dbReference type="InterPro" id="IPR016032">
    <property type="entry name" value="Sig_transdc_resp-reg_C-effctor"/>
</dbReference>
<dbReference type="Proteomes" id="UP000316429">
    <property type="component" value="Unassembled WGS sequence"/>
</dbReference>
<dbReference type="SUPFAM" id="SSF75516">
    <property type="entry name" value="Pheromone-binding domain of LuxR-like quorum-sensing transcription factors"/>
    <property type="match status" value="1"/>
</dbReference>
<dbReference type="SUPFAM" id="SSF46894">
    <property type="entry name" value="C-terminal effector domain of the bipartite response regulators"/>
    <property type="match status" value="1"/>
</dbReference>
<reference evidence="5 6" key="1">
    <citation type="submission" date="2019-06" db="EMBL/GenBank/DDBJ databases">
        <title>Rhizobium sp. CL12 isolated from roots of soybean.</title>
        <authorList>
            <person name="Wang C."/>
        </authorList>
    </citation>
    <scope>NUCLEOTIDE SEQUENCE [LARGE SCALE GENOMIC DNA]</scope>
    <source>
        <strain evidence="5 6">CL12</strain>
    </source>
</reference>
<evidence type="ECO:0000256" key="3">
    <source>
        <dbReference type="ARBA" id="ARBA00023163"/>
    </source>
</evidence>
<dbReference type="InterPro" id="IPR000792">
    <property type="entry name" value="Tscrpt_reg_LuxR_C"/>
</dbReference>
<evidence type="ECO:0000313" key="6">
    <source>
        <dbReference type="Proteomes" id="UP000316429"/>
    </source>
</evidence>
<evidence type="ECO:0000256" key="2">
    <source>
        <dbReference type="ARBA" id="ARBA00023125"/>
    </source>
</evidence>
<dbReference type="InterPro" id="IPR036388">
    <property type="entry name" value="WH-like_DNA-bd_sf"/>
</dbReference>
<evidence type="ECO:0000256" key="1">
    <source>
        <dbReference type="ARBA" id="ARBA00023015"/>
    </source>
</evidence>
<gene>
    <name evidence="5" type="ORF">FJQ55_20050</name>
</gene>
<dbReference type="Pfam" id="PF03472">
    <property type="entry name" value="Autoind_bind"/>
    <property type="match status" value="1"/>
</dbReference>
<dbReference type="GO" id="GO:0006355">
    <property type="term" value="P:regulation of DNA-templated transcription"/>
    <property type="evidence" value="ECO:0007669"/>
    <property type="project" value="InterPro"/>
</dbReference>
<dbReference type="SMART" id="SM00421">
    <property type="entry name" value="HTH_LUXR"/>
    <property type="match status" value="1"/>
</dbReference>
<dbReference type="InterPro" id="IPR005143">
    <property type="entry name" value="TF_LuxR_autoind-bd_dom"/>
</dbReference>
<keyword evidence="3" id="KW-0804">Transcription</keyword>
<evidence type="ECO:0000313" key="5">
    <source>
        <dbReference type="EMBL" id="TPP06027.1"/>
    </source>
</evidence>
<protein>
    <submittedName>
        <fullName evidence="5">Autoinducer-binding protein</fullName>
    </submittedName>
</protein>
<dbReference type="AlphaFoldDB" id="A0A504TXB1"/>
<dbReference type="GO" id="GO:0003677">
    <property type="term" value="F:DNA binding"/>
    <property type="evidence" value="ECO:0007669"/>
    <property type="project" value="UniProtKB-KW"/>
</dbReference>
<keyword evidence="6" id="KW-1185">Reference proteome</keyword>
<evidence type="ECO:0000259" key="4">
    <source>
        <dbReference type="SMART" id="SM00421"/>
    </source>
</evidence>
<organism evidence="5 6">
    <name type="scientific">Rhizobium glycinendophyticum</name>
    <dbReference type="NCBI Taxonomy" id="2589807"/>
    <lineage>
        <taxon>Bacteria</taxon>
        <taxon>Pseudomonadati</taxon>
        <taxon>Pseudomonadota</taxon>
        <taxon>Alphaproteobacteria</taxon>
        <taxon>Hyphomicrobiales</taxon>
        <taxon>Rhizobiaceae</taxon>
        <taxon>Rhizobium/Agrobacterium group</taxon>
        <taxon>Rhizobium</taxon>
    </lineage>
</organism>